<evidence type="ECO:0000259" key="2">
    <source>
        <dbReference type="SMART" id="SM00829"/>
    </source>
</evidence>
<proteinExistence type="predicted"/>
<evidence type="ECO:0000313" key="4">
    <source>
        <dbReference type="Proteomes" id="UP000502756"/>
    </source>
</evidence>
<dbReference type="Pfam" id="PF08240">
    <property type="entry name" value="ADH_N"/>
    <property type="match status" value="1"/>
</dbReference>
<evidence type="ECO:0000256" key="1">
    <source>
        <dbReference type="ARBA" id="ARBA00023002"/>
    </source>
</evidence>
<feature type="domain" description="Enoyl reductase (ER)" evidence="2">
    <location>
        <begin position="10"/>
        <end position="308"/>
    </location>
</feature>
<dbReference type="GO" id="GO:0016491">
    <property type="term" value="F:oxidoreductase activity"/>
    <property type="evidence" value="ECO:0007669"/>
    <property type="project" value="UniProtKB-KW"/>
</dbReference>
<sequence>MKAVVLKDWGDAENFSVQEVAKPAIRPSEVLVQVKAFGVNPADFKTRSGTAPYAKSYGHPIILGWDMAGVVVEVGAEVTGFKSGDAVYGMVNFPEPGQAYAEYVAASAAHLALKPAELSFEEAAAAPLAVLTAWQSLTEHGHLQAGEKVLIQAASGGVGHLGVQLAKALGAYVIGTASGKNEEFVRSLGADEFIDYTKANVEDVVSDADLVFDTAGADTIFASAKALKPNGRLISIAYGAMDKVLAVRPDIRAERILVHTSGDDLKTIGQFIAEGKLKIEVSQVLPADQIAEAHQQLESRRTTGKIVLTF</sequence>
<dbReference type="PANTHER" id="PTHR11695">
    <property type="entry name" value="ALCOHOL DEHYDROGENASE RELATED"/>
    <property type="match status" value="1"/>
</dbReference>
<dbReference type="InterPro" id="IPR013154">
    <property type="entry name" value="ADH-like_N"/>
</dbReference>
<accession>A0A6M5Y8D3</accession>
<dbReference type="Gene3D" id="3.90.180.10">
    <property type="entry name" value="Medium-chain alcohol dehydrogenases, catalytic domain"/>
    <property type="match status" value="1"/>
</dbReference>
<keyword evidence="1" id="KW-0560">Oxidoreductase</keyword>
<dbReference type="Pfam" id="PF13602">
    <property type="entry name" value="ADH_zinc_N_2"/>
    <property type="match status" value="1"/>
</dbReference>
<dbReference type="InterPro" id="IPR036291">
    <property type="entry name" value="NAD(P)-bd_dom_sf"/>
</dbReference>
<dbReference type="InterPro" id="IPR020843">
    <property type="entry name" value="ER"/>
</dbReference>
<dbReference type="PANTHER" id="PTHR11695:SF294">
    <property type="entry name" value="RETICULON-4-INTERACTING PROTEIN 1, MITOCHONDRIAL"/>
    <property type="match status" value="1"/>
</dbReference>
<reference evidence="3 4" key="1">
    <citation type="submission" date="2020-05" db="EMBL/GenBank/DDBJ databases">
        <title>Genome sequencing of Spirosoma sp. TS118.</title>
        <authorList>
            <person name="Lee J.-H."/>
            <person name="Jeong S."/>
            <person name="Zhao L."/>
            <person name="Jung J.-H."/>
            <person name="Kim M.-K."/>
            <person name="Lim S."/>
        </authorList>
    </citation>
    <scope>NUCLEOTIDE SEQUENCE [LARGE SCALE GENOMIC DNA]</scope>
    <source>
        <strain evidence="3 4">TS118</strain>
    </source>
</reference>
<dbReference type="PROSITE" id="PS01162">
    <property type="entry name" value="QOR_ZETA_CRYSTAL"/>
    <property type="match status" value="1"/>
</dbReference>
<dbReference type="RefSeq" id="WP_171739359.1">
    <property type="nucleotide sequence ID" value="NZ_CP053435.1"/>
</dbReference>
<name>A0A6M5Y8D3_9BACT</name>
<dbReference type="SUPFAM" id="SSF51735">
    <property type="entry name" value="NAD(P)-binding Rossmann-fold domains"/>
    <property type="match status" value="1"/>
</dbReference>
<dbReference type="SUPFAM" id="SSF50129">
    <property type="entry name" value="GroES-like"/>
    <property type="match status" value="1"/>
</dbReference>
<dbReference type="Proteomes" id="UP000502756">
    <property type="component" value="Chromosome"/>
</dbReference>
<dbReference type="KEGG" id="stae:HNV11_09090"/>
<dbReference type="InterPro" id="IPR011032">
    <property type="entry name" value="GroES-like_sf"/>
</dbReference>
<dbReference type="InterPro" id="IPR050700">
    <property type="entry name" value="YIM1/Zinc_Alcohol_DH_Fams"/>
</dbReference>
<dbReference type="GO" id="GO:0008270">
    <property type="term" value="F:zinc ion binding"/>
    <property type="evidence" value="ECO:0007669"/>
    <property type="project" value="InterPro"/>
</dbReference>
<dbReference type="Gene3D" id="3.40.50.720">
    <property type="entry name" value="NAD(P)-binding Rossmann-like Domain"/>
    <property type="match status" value="1"/>
</dbReference>
<organism evidence="3 4">
    <name type="scientific">Spirosoma taeanense</name>
    <dbReference type="NCBI Taxonomy" id="2735870"/>
    <lineage>
        <taxon>Bacteria</taxon>
        <taxon>Pseudomonadati</taxon>
        <taxon>Bacteroidota</taxon>
        <taxon>Cytophagia</taxon>
        <taxon>Cytophagales</taxon>
        <taxon>Cytophagaceae</taxon>
        <taxon>Spirosoma</taxon>
    </lineage>
</organism>
<evidence type="ECO:0000313" key="3">
    <source>
        <dbReference type="EMBL" id="QJW89520.1"/>
    </source>
</evidence>
<dbReference type="AlphaFoldDB" id="A0A6M5Y8D3"/>
<protein>
    <submittedName>
        <fullName evidence="3">NADP-dependent oxidoreductase</fullName>
    </submittedName>
</protein>
<dbReference type="CDD" id="cd05289">
    <property type="entry name" value="MDR_like_2"/>
    <property type="match status" value="1"/>
</dbReference>
<dbReference type="InterPro" id="IPR002364">
    <property type="entry name" value="Quin_OxRdtase/zeta-crystal_CS"/>
</dbReference>
<gene>
    <name evidence="3" type="ORF">HNV11_09090</name>
</gene>
<keyword evidence="4" id="KW-1185">Reference proteome</keyword>
<dbReference type="SMART" id="SM00829">
    <property type="entry name" value="PKS_ER"/>
    <property type="match status" value="1"/>
</dbReference>
<dbReference type="EMBL" id="CP053435">
    <property type="protein sequence ID" value="QJW89520.1"/>
    <property type="molecule type" value="Genomic_DNA"/>
</dbReference>